<dbReference type="PANTHER" id="PTHR38104">
    <property type="match status" value="1"/>
</dbReference>
<dbReference type="Pfam" id="PF03872">
    <property type="entry name" value="RseA_N"/>
    <property type="match status" value="1"/>
</dbReference>
<dbReference type="InterPro" id="IPR036147">
    <property type="entry name" value="Anti-sigma_E_RseA_N_sf"/>
</dbReference>
<dbReference type="Gene3D" id="1.10.10.880">
    <property type="entry name" value="Anti sigma-E protein RseA, N-terminal domain"/>
    <property type="match status" value="1"/>
</dbReference>
<dbReference type="GO" id="GO:0016989">
    <property type="term" value="F:sigma factor antagonist activity"/>
    <property type="evidence" value="ECO:0007669"/>
    <property type="project" value="InterPro"/>
</dbReference>
<dbReference type="PANTHER" id="PTHR38104:SF1">
    <property type="entry name" value="ANTI-SIGMA-E FACTOR RSEA"/>
    <property type="match status" value="1"/>
</dbReference>
<organism evidence="2 3">
    <name type="scientific">Oxalicibacterium solurbis</name>
    <dbReference type="NCBI Taxonomy" id="69280"/>
    <lineage>
        <taxon>Bacteria</taxon>
        <taxon>Pseudomonadati</taxon>
        <taxon>Pseudomonadota</taxon>
        <taxon>Betaproteobacteria</taxon>
        <taxon>Burkholderiales</taxon>
        <taxon>Oxalobacteraceae</taxon>
        <taxon>Oxalicibacterium</taxon>
    </lineage>
</organism>
<dbReference type="AlphaFoldDB" id="A0A8J3F516"/>
<evidence type="ECO:0000259" key="1">
    <source>
        <dbReference type="Pfam" id="PF03872"/>
    </source>
</evidence>
<evidence type="ECO:0000313" key="3">
    <source>
        <dbReference type="Proteomes" id="UP000627205"/>
    </source>
</evidence>
<reference evidence="2" key="1">
    <citation type="journal article" date="2014" name="Int. J. Syst. Evol. Microbiol.">
        <title>Complete genome sequence of Corynebacterium casei LMG S-19264T (=DSM 44701T), isolated from a smear-ripened cheese.</title>
        <authorList>
            <consortium name="US DOE Joint Genome Institute (JGI-PGF)"/>
            <person name="Walter F."/>
            <person name="Albersmeier A."/>
            <person name="Kalinowski J."/>
            <person name="Ruckert C."/>
        </authorList>
    </citation>
    <scope>NUCLEOTIDE SEQUENCE</scope>
    <source>
        <strain evidence="2">CCM 7664</strain>
    </source>
</reference>
<dbReference type="Proteomes" id="UP000627205">
    <property type="component" value="Unassembled WGS sequence"/>
</dbReference>
<comment type="caution">
    <text evidence="2">The sequence shown here is derived from an EMBL/GenBank/DDBJ whole genome shotgun (WGS) entry which is preliminary data.</text>
</comment>
<accession>A0A8J3F516</accession>
<name>A0A8J3F516_9BURK</name>
<sequence length="187" mass="20209">MTREQISAFADGELPNGHLDVVLAALRQDEGRDAWNLYHQAGDALRSDELNVRLSADFNARMFARLEDEPTIMVPANKRVAVAKDASPLRRFAMPGMAAAAVAVAAFLTVPQMMTQNQHAAPTLASAPAPVVASAAPETVTVASQEGEVLRDPRIDEYLLAHQRFSPSVYSTAQYARSATFAVDSEK</sequence>
<proteinExistence type="predicted"/>
<evidence type="ECO:0000313" key="2">
    <source>
        <dbReference type="EMBL" id="GGI53116.1"/>
    </source>
</evidence>
<protein>
    <submittedName>
        <fullName evidence="2">Sigma-E factor negative regulatory protein</fullName>
    </submittedName>
</protein>
<keyword evidence="3" id="KW-1185">Reference proteome</keyword>
<dbReference type="CDD" id="cd16328">
    <property type="entry name" value="RseA_N"/>
    <property type="match status" value="1"/>
</dbReference>
<dbReference type="SUPFAM" id="SSF89069">
    <property type="entry name" value="N-terminal, cytoplasmic domain of anti-sigmaE factor RseA"/>
    <property type="match status" value="1"/>
</dbReference>
<dbReference type="EMBL" id="BMDP01000001">
    <property type="protein sequence ID" value="GGI53116.1"/>
    <property type="molecule type" value="Genomic_DNA"/>
</dbReference>
<reference evidence="2" key="2">
    <citation type="submission" date="2020-09" db="EMBL/GenBank/DDBJ databases">
        <authorList>
            <person name="Sun Q."/>
            <person name="Sedlacek I."/>
        </authorList>
    </citation>
    <scope>NUCLEOTIDE SEQUENCE</scope>
    <source>
        <strain evidence="2">CCM 7664</strain>
    </source>
</reference>
<feature type="domain" description="Anti sigma-E protein RseA N-terminal" evidence="1">
    <location>
        <begin position="1"/>
        <end position="78"/>
    </location>
</feature>
<dbReference type="InterPro" id="IPR052383">
    <property type="entry name" value="Anti-sigma-E_RseA-like"/>
</dbReference>
<gene>
    <name evidence="2" type="ORF">GCM10011430_02900</name>
</gene>
<dbReference type="InterPro" id="IPR005572">
    <property type="entry name" value="Anti-sigma_E_RseA_N"/>
</dbReference>